<dbReference type="SUPFAM" id="SSF55486">
    <property type="entry name" value="Metalloproteases ('zincins'), catalytic domain"/>
    <property type="match status" value="1"/>
</dbReference>
<evidence type="ECO:0000313" key="5">
    <source>
        <dbReference type="Proteomes" id="UP000000311"/>
    </source>
</evidence>
<dbReference type="InterPro" id="IPR050344">
    <property type="entry name" value="Peptidase_M1_aminopeptidases"/>
</dbReference>
<dbReference type="GO" id="GO:0070006">
    <property type="term" value="F:metalloaminopeptidase activity"/>
    <property type="evidence" value="ECO:0007669"/>
    <property type="project" value="TreeGrafter"/>
</dbReference>
<gene>
    <name evidence="4" type="ORF">EAG_04540</name>
</gene>
<name>E2A9W1_CAMFO</name>
<organism evidence="5">
    <name type="scientific">Camponotus floridanus</name>
    <name type="common">Florida carpenter ant</name>
    <dbReference type="NCBI Taxonomy" id="104421"/>
    <lineage>
        <taxon>Eukaryota</taxon>
        <taxon>Metazoa</taxon>
        <taxon>Ecdysozoa</taxon>
        <taxon>Arthropoda</taxon>
        <taxon>Hexapoda</taxon>
        <taxon>Insecta</taxon>
        <taxon>Pterygota</taxon>
        <taxon>Neoptera</taxon>
        <taxon>Endopterygota</taxon>
        <taxon>Hymenoptera</taxon>
        <taxon>Apocrita</taxon>
        <taxon>Aculeata</taxon>
        <taxon>Formicoidea</taxon>
        <taxon>Formicidae</taxon>
        <taxon>Formicinae</taxon>
        <taxon>Camponotus</taxon>
    </lineage>
</organism>
<reference evidence="4 5" key="1">
    <citation type="journal article" date="2010" name="Science">
        <title>Genomic comparison of the ants Camponotus floridanus and Harpegnathos saltator.</title>
        <authorList>
            <person name="Bonasio R."/>
            <person name="Zhang G."/>
            <person name="Ye C."/>
            <person name="Mutti N.S."/>
            <person name="Fang X."/>
            <person name="Qin N."/>
            <person name="Donahue G."/>
            <person name="Yang P."/>
            <person name="Li Q."/>
            <person name="Li C."/>
            <person name="Zhang P."/>
            <person name="Huang Z."/>
            <person name="Berger S.L."/>
            <person name="Reinberg D."/>
            <person name="Wang J."/>
            <person name="Liebig J."/>
        </authorList>
    </citation>
    <scope>NUCLEOTIDE SEQUENCE [LARGE SCALE GENOMIC DNA]</scope>
    <source>
        <strain evidence="5">C129</strain>
    </source>
</reference>
<dbReference type="AlphaFoldDB" id="E2A9W1"/>
<dbReference type="InParanoid" id="E2A9W1"/>
<dbReference type="InterPro" id="IPR024571">
    <property type="entry name" value="ERAP1-like_C_dom"/>
</dbReference>
<evidence type="ECO:0000259" key="2">
    <source>
        <dbReference type="Pfam" id="PF01433"/>
    </source>
</evidence>
<dbReference type="GO" id="GO:0005615">
    <property type="term" value="C:extracellular space"/>
    <property type="evidence" value="ECO:0007669"/>
    <property type="project" value="TreeGrafter"/>
</dbReference>
<protein>
    <submittedName>
        <fullName evidence="4">Aminopeptidase N</fullName>
    </submittedName>
</protein>
<keyword evidence="4" id="KW-0645">Protease</keyword>
<dbReference type="Gene3D" id="1.10.390.10">
    <property type="entry name" value="Neutral Protease Domain 2"/>
    <property type="match status" value="1"/>
</dbReference>
<dbReference type="GO" id="GO:0042277">
    <property type="term" value="F:peptide binding"/>
    <property type="evidence" value="ECO:0007669"/>
    <property type="project" value="TreeGrafter"/>
</dbReference>
<proteinExistence type="inferred from homology"/>
<keyword evidence="5" id="KW-1185">Reference proteome</keyword>
<keyword evidence="4" id="KW-0031">Aminopeptidase</keyword>
<dbReference type="InterPro" id="IPR014782">
    <property type="entry name" value="Peptidase_M1_dom"/>
</dbReference>
<dbReference type="GO" id="GO:0016020">
    <property type="term" value="C:membrane"/>
    <property type="evidence" value="ECO:0007669"/>
    <property type="project" value="TreeGrafter"/>
</dbReference>
<dbReference type="Pfam" id="PF01433">
    <property type="entry name" value="Peptidase_M1"/>
    <property type="match status" value="1"/>
</dbReference>
<dbReference type="PANTHER" id="PTHR11533">
    <property type="entry name" value="PROTEASE M1 ZINC METALLOPROTEASE"/>
    <property type="match status" value="1"/>
</dbReference>
<dbReference type="OMA" id="DFNRINI"/>
<dbReference type="OrthoDB" id="10031169at2759"/>
<evidence type="ECO:0000259" key="3">
    <source>
        <dbReference type="Pfam" id="PF11838"/>
    </source>
</evidence>
<feature type="domain" description="Peptidase M1 membrane alanine aminopeptidase" evidence="2">
    <location>
        <begin position="91"/>
        <end position="298"/>
    </location>
</feature>
<dbReference type="Proteomes" id="UP000000311">
    <property type="component" value="Unassembled WGS sequence"/>
</dbReference>
<dbReference type="Gene3D" id="2.60.40.1910">
    <property type="match status" value="1"/>
</dbReference>
<dbReference type="Pfam" id="PF11838">
    <property type="entry name" value="ERAP1_C"/>
    <property type="match status" value="1"/>
</dbReference>
<dbReference type="GO" id="GO:0006508">
    <property type="term" value="P:proteolysis"/>
    <property type="evidence" value="ECO:0007669"/>
    <property type="project" value="TreeGrafter"/>
</dbReference>
<feature type="domain" description="ERAP1-like C-terminal" evidence="3">
    <location>
        <begin position="374"/>
        <end position="465"/>
    </location>
</feature>
<comment type="similarity">
    <text evidence="1">Belongs to the peptidase M1 family.</text>
</comment>
<dbReference type="EMBL" id="GL437962">
    <property type="protein sequence ID" value="EFN69782.1"/>
    <property type="molecule type" value="Genomic_DNA"/>
</dbReference>
<dbReference type="PANTHER" id="PTHR11533:SF294">
    <property type="entry name" value="THYROTROPIN-RELEASING HORMONE-DEGRADING ECTOENZYME"/>
    <property type="match status" value="1"/>
</dbReference>
<dbReference type="Gene3D" id="1.25.50.20">
    <property type="match status" value="1"/>
</dbReference>
<dbReference type="STRING" id="104421.E2A9W1"/>
<dbReference type="GO" id="GO:0043171">
    <property type="term" value="P:peptide catabolic process"/>
    <property type="evidence" value="ECO:0007669"/>
    <property type="project" value="TreeGrafter"/>
</dbReference>
<evidence type="ECO:0000313" key="4">
    <source>
        <dbReference type="EMBL" id="EFN69782.1"/>
    </source>
</evidence>
<dbReference type="GO" id="GO:0005737">
    <property type="term" value="C:cytoplasm"/>
    <property type="evidence" value="ECO:0007669"/>
    <property type="project" value="TreeGrafter"/>
</dbReference>
<accession>E2A9W1</accession>
<sequence length="480" mass="57541">MQIQKTDILTFNNMTWTYFHESASISIDSIAFLIFDFNRINILVDEKAINQILWYRPQSKLHLEFAETVIFYASVYMRNCNWNILRRALEQTSVPFESKVDHVAIPDLQDEIKQIFGFIFYREADITYNKELDPVAYKTIIARLIARAMVQKYIRNLLEPPYWYHTWLNEGFKVFLQTYIIDKALPYSRMMDLFVVQVQHELLYLNSYLAINSTIKYDESCYENYLHSPLSHIKGSIIWRMLERTLSSNIFLIGINEYLNNQLVDPEATTSRDLWSALRSVLIELNPAYEFDIENMIDSLIMQRYPFVLKVTRNYSTNVVNVTVQFYNKSDENRYYIPVTYTTESTPNFTITRSNVWLTSWSSTIEFFLEKNQWIIFNLQQAGYYRVNYDTENWRKIAQYLNSKDYSNIHVLNRAQIINDAFHFAIEKKLEFSVFWELASYLSQEKDYIAWYPMFKAFEFLSNIFPFLDFFPEFKVYIWI</sequence>
<keyword evidence="4" id="KW-0378">Hydrolase</keyword>
<dbReference type="GO" id="GO:0008270">
    <property type="term" value="F:zinc ion binding"/>
    <property type="evidence" value="ECO:0007669"/>
    <property type="project" value="InterPro"/>
</dbReference>
<evidence type="ECO:0000256" key="1">
    <source>
        <dbReference type="ARBA" id="ARBA00010136"/>
    </source>
</evidence>
<dbReference type="InterPro" id="IPR027268">
    <property type="entry name" value="Peptidase_M4/M1_CTD_sf"/>
</dbReference>